<dbReference type="GO" id="GO:0005634">
    <property type="term" value="C:nucleus"/>
    <property type="evidence" value="ECO:0007669"/>
    <property type="project" value="TreeGrafter"/>
</dbReference>
<feature type="compositionally biased region" description="Polar residues" evidence="1">
    <location>
        <begin position="403"/>
        <end position="427"/>
    </location>
</feature>
<proteinExistence type="predicted"/>
<gene>
    <name evidence="3" type="ORF">RMAR00112_LOCUS31284</name>
</gene>
<dbReference type="EMBL" id="HBHW01040709">
    <property type="protein sequence ID" value="CAE0063212.1"/>
    <property type="molecule type" value="Transcribed_RNA"/>
</dbReference>
<feature type="region of interest" description="Disordered" evidence="1">
    <location>
        <begin position="397"/>
        <end position="433"/>
    </location>
</feature>
<evidence type="ECO:0000256" key="1">
    <source>
        <dbReference type="SAM" id="MobiDB-lite"/>
    </source>
</evidence>
<dbReference type="SUPFAM" id="SSF52833">
    <property type="entry name" value="Thioredoxin-like"/>
    <property type="match status" value="2"/>
</dbReference>
<dbReference type="SMART" id="SM00166">
    <property type="entry name" value="UBX"/>
    <property type="match status" value="1"/>
</dbReference>
<feature type="region of interest" description="Disordered" evidence="1">
    <location>
        <begin position="333"/>
        <end position="367"/>
    </location>
</feature>
<protein>
    <recommendedName>
        <fullName evidence="2">UBX domain-containing protein</fullName>
    </recommendedName>
</protein>
<reference evidence="3" key="1">
    <citation type="submission" date="2021-01" db="EMBL/GenBank/DDBJ databases">
        <authorList>
            <person name="Corre E."/>
            <person name="Pelletier E."/>
            <person name="Niang G."/>
            <person name="Scheremetjew M."/>
            <person name="Finn R."/>
            <person name="Kale V."/>
            <person name="Holt S."/>
            <person name="Cochrane G."/>
            <person name="Meng A."/>
            <person name="Brown T."/>
            <person name="Cohen L."/>
        </authorList>
    </citation>
    <scope>NUCLEOTIDE SEQUENCE</scope>
    <source>
        <strain evidence="3">CCMP 769</strain>
    </source>
</reference>
<dbReference type="GO" id="GO:0043130">
    <property type="term" value="F:ubiquitin binding"/>
    <property type="evidence" value="ECO:0007669"/>
    <property type="project" value="TreeGrafter"/>
</dbReference>
<dbReference type="InterPro" id="IPR050730">
    <property type="entry name" value="UBX_domain-protein"/>
</dbReference>
<feature type="region of interest" description="Disordered" evidence="1">
    <location>
        <begin position="463"/>
        <end position="488"/>
    </location>
</feature>
<dbReference type="GO" id="GO:0043161">
    <property type="term" value="P:proteasome-mediated ubiquitin-dependent protein catabolic process"/>
    <property type="evidence" value="ECO:0007669"/>
    <property type="project" value="TreeGrafter"/>
</dbReference>
<dbReference type="InterPro" id="IPR036249">
    <property type="entry name" value="Thioredoxin-like_sf"/>
</dbReference>
<dbReference type="Gene3D" id="3.40.30.10">
    <property type="entry name" value="Glutaredoxin"/>
    <property type="match status" value="2"/>
</dbReference>
<dbReference type="PANTHER" id="PTHR23322:SF6">
    <property type="entry name" value="UBX DOMAIN-CONTAINING PROTEIN 7"/>
    <property type="match status" value="1"/>
</dbReference>
<dbReference type="Gene3D" id="3.10.20.90">
    <property type="entry name" value="Phosphatidylinositol 3-kinase Catalytic Subunit, Chain A, domain 1"/>
    <property type="match status" value="1"/>
</dbReference>
<feature type="compositionally biased region" description="Acidic residues" evidence="1">
    <location>
        <begin position="88"/>
        <end position="102"/>
    </location>
</feature>
<evidence type="ECO:0000259" key="2">
    <source>
        <dbReference type="PROSITE" id="PS50033"/>
    </source>
</evidence>
<dbReference type="AlphaFoldDB" id="A0A7S3A6M8"/>
<name>A0A7S3A6M8_9RHOD</name>
<sequence length="580" mass="64874">MSRLISEVVEEFQKITGSDDEYARWIVEKNGSVLQDSLTEHFGLMDSLGMNSVTMNSPPAAVEAEAAGTGQSSAAVQVDSAETREEDVAMDDDDDDDDEVEVVSEHINSSSHSSMEEKRSSRSALVDSIASAAPRQPARALQEQGRRPFPSSENAANGSSERGGLDELFRAPVEITFTGEFDRAMSYAEERKRLLLVNIQSPEEFKCQVLNRYEGPGETHGETSVLDCLSIGVCFCPAQIVAVFLFHNPKRDLWKNDAVSSVIQGQLVFWQRNRETEDGRLFAARYPVPSVPYVVMIDPRSGETLMELTDGTRELVVDEFLTKVLDFLSSDDLWSQSRPPATQTSLREVAPLPSSQEHPTGATAATSGEVLANSAETDFRPQMDLDEDLARAIEASLDADGTSADTSTPRMISRQQSAANPELQNQRSVRETQDLEYEMSLAEDRAREESLRQEQLREIREMEERERKAKEVQEDQERRVREAKERRDTRLRRLPEEPPVKAPNSTALAIRIPDGDRISRRFNATDTLDHVFEFVEATTDLDLSGYEVMAQFPRKVFRRSSETLREAGLIPNGSLIVHLP</sequence>
<organism evidence="3">
    <name type="scientific">Rhodosorus marinus</name>
    <dbReference type="NCBI Taxonomy" id="101924"/>
    <lineage>
        <taxon>Eukaryota</taxon>
        <taxon>Rhodophyta</taxon>
        <taxon>Stylonematophyceae</taxon>
        <taxon>Stylonematales</taxon>
        <taxon>Stylonemataceae</taxon>
        <taxon>Rhodosorus</taxon>
    </lineage>
</organism>
<dbReference type="SUPFAM" id="SSF54236">
    <property type="entry name" value="Ubiquitin-like"/>
    <property type="match status" value="1"/>
</dbReference>
<feature type="region of interest" description="Disordered" evidence="1">
    <location>
        <begin position="66"/>
        <end position="163"/>
    </location>
</feature>
<dbReference type="CDD" id="cd01767">
    <property type="entry name" value="UBX"/>
    <property type="match status" value="1"/>
</dbReference>
<dbReference type="Pfam" id="PF00789">
    <property type="entry name" value="UBX"/>
    <property type="match status" value="1"/>
</dbReference>
<dbReference type="InterPro" id="IPR001012">
    <property type="entry name" value="UBX_dom"/>
</dbReference>
<feature type="domain" description="UBX" evidence="2">
    <location>
        <begin position="501"/>
        <end position="577"/>
    </location>
</feature>
<dbReference type="CDD" id="cd02958">
    <property type="entry name" value="UAS"/>
    <property type="match status" value="1"/>
</dbReference>
<accession>A0A7S3A6M8</accession>
<evidence type="ECO:0000313" key="3">
    <source>
        <dbReference type="EMBL" id="CAE0063212.1"/>
    </source>
</evidence>
<feature type="compositionally biased region" description="Polar residues" evidence="1">
    <location>
        <begin position="353"/>
        <end position="366"/>
    </location>
</feature>
<dbReference type="InterPro" id="IPR029071">
    <property type="entry name" value="Ubiquitin-like_domsf"/>
</dbReference>
<dbReference type="PANTHER" id="PTHR23322">
    <property type="entry name" value="FAS-ASSOCIATED PROTEIN"/>
    <property type="match status" value="1"/>
</dbReference>
<feature type="compositionally biased region" description="Polar residues" evidence="1">
    <location>
        <begin position="151"/>
        <end position="160"/>
    </location>
</feature>
<dbReference type="PROSITE" id="PS50033">
    <property type="entry name" value="UBX"/>
    <property type="match status" value="1"/>
</dbReference>
<feature type="compositionally biased region" description="Polar residues" evidence="1">
    <location>
        <begin position="333"/>
        <end position="346"/>
    </location>
</feature>